<dbReference type="Proteomes" id="UP000325763">
    <property type="component" value="Chromosome"/>
</dbReference>
<dbReference type="Pfam" id="PF00668">
    <property type="entry name" value="Condensation"/>
    <property type="match status" value="5"/>
</dbReference>
<keyword evidence="3" id="KW-0596">Phosphopantetheine</keyword>
<evidence type="ECO:0000256" key="2">
    <source>
        <dbReference type="ARBA" id="ARBA00006432"/>
    </source>
</evidence>
<dbReference type="InterPro" id="IPR023213">
    <property type="entry name" value="CAT-like_dom_sf"/>
</dbReference>
<dbReference type="InterPro" id="IPR000873">
    <property type="entry name" value="AMP-dep_synth/lig_dom"/>
</dbReference>
<dbReference type="FunFam" id="3.30.559.30:FF:000001">
    <property type="entry name" value="Non-ribosomal peptide synthetase"/>
    <property type="match status" value="1"/>
</dbReference>
<dbReference type="CDD" id="cd17643">
    <property type="entry name" value="A_NRPS_Cytc1-like"/>
    <property type="match status" value="1"/>
</dbReference>
<evidence type="ECO:0000256" key="6">
    <source>
        <dbReference type="ARBA" id="ARBA00022737"/>
    </source>
</evidence>
<protein>
    <submittedName>
        <fullName evidence="8">Amino acid adenylation domain-containing protein</fullName>
    </submittedName>
</protein>
<dbReference type="FunFam" id="3.30.300.30:FF:000010">
    <property type="entry name" value="Enterobactin synthetase component F"/>
    <property type="match status" value="3"/>
</dbReference>
<dbReference type="GO" id="GO:0072330">
    <property type="term" value="P:monocarboxylic acid biosynthetic process"/>
    <property type="evidence" value="ECO:0007669"/>
    <property type="project" value="UniProtKB-ARBA"/>
</dbReference>
<reference evidence="8 9" key="1">
    <citation type="submission" date="2017-09" db="EMBL/GenBank/DDBJ databases">
        <title>Streptomyces genome completion.</title>
        <authorList>
            <person name="Lee N."/>
            <person name="Cho B.-K."/>
        </authorList>
    </citation>
    <scope>NUCLEOTIDE SEQUENCE [LARGE SCALE GENOMIC DNA]</scope>
    <source>
        <strain evidence="8 9">ATCC 14899</strain>
    </source>
</reference>
<dbReference type="Gene3D" id="3.30.559.30">
    <property type="entry name" value="Nonribosomal peptide synthetase, condensation domain"/>
    <property type="match status" value="5"/>
</dbReference>
<evidence type="ECO:0000313" key="9">
    <source>
        <dbReference type="Proteomes" id="UP000325763"/>
    </source>
</evidence>
<comment type="cofactor">
    <cofactor evidence="1">
        <name>pantetheine 4'-phosphate</name>
        <dbReference type="ChEBI" id="CHEBI:47942"/>
    </cofactor>
</comment>
<dbReference type="InterPro" id="IPR025110">
    <property type="entry name" value="AMP-bd_C"/>
</dbReference>
<organism evidence="8 9">
    <name type="scientific">Streptomyces nodosus</name>
    <dbReference type="NCBI Taxonomy" id="40318"/>
    <lineage>
        <taxon>Bacteria</taxon>
        <taxon>Bacillati</taxon>
        <taxon>Actinomycetota</taxon>
        <taxon>Actinomycetes</taxon>
        <taxon>Kitasatosporales</taxon>
        <taxon>Streptomycetaceae</taxon>
        <taxon>Streptomyces</taxon>
    </lineage>
</organism>
<dbReference type="InterPro" id="IPR045851">
    <property type="entry name" value="AMP-bd_C_sf"/>
</dbReference>
<evidence type="ECO:0000256" key="1">
    <source>
        <dbReference type="ARBA" id="ARBA00001957"/>
    </source>
</evidence>
<dbReference type="InterPro" id="IPR010071">
    <property type="entry name" value="AA_adenyl_dom"/>
</dbReference>
<sequence>MPQSGDLRLPLTPAQSGIWFAQRIDSANTVYNIAEYLDIQGPVDPDRFETALRRVVDETDALRVRFVEDGEIPGQWIRPTVGFPFPVLDMSGETDPVAGARAWMDDDRARPVDLFGDRLFAFALFKVAADRWLWYFRVHHIVLDGAGVAMFVPRVAEVYSALTADEPVPASPFASLRSLVDADRSYVDSADHAEDRAFWTEHLAGAQPPVSLSGGSQHLPREVIRRSEELGADGIEALHGLAREAGTGWPTVVVAALALYVGRLTGSDEVVIGLPVAARRGKGLRNVPGSVSNLVPLRLGVRPDARVSDLLAAVSAEMRGAVRHQRYRHEDIRRDLRLGPDQHLIGPHVNLVLFDYELAFAGHAATVRNLPGGPITDLAIVVDTRSTDGGLRFDFDANSALYDEESLAAHQRRFLGLLSALCAADPSTPVGRLDTATADERARALVRPAPVDVPAEAPVAATLPELFERVAAEHPERTAVTANGTGHSYREINARANQLARVLIARGAGPERFVALALPRSVETVVALLATLKAGAAYLPLDPAYPAERIAYMLADAAPDLVLTDTAHARLLPDTENVTLLTLDDTRTVAELAGQPTDDITDAERAAPLGPRHPAYMIYTSGSTGRPKGVVVPHRNVLRLFTATRQWFHFGPEDVWTLFHSYAFDFSVWEIWGPLLHGGRLVVVPHEVSRSPEEFLRLLAEERVTVLNQTPSAFYQLMQADEEHPGLGGGPALRCVVFGGEALDLWRLERWYARHPEDAPVLVNMYGITETTVHVSHVALDRRTVGASRGSVIGSPIPDLGIRLLDGALRPVPPGVAGELYVSGDGLARGYHGRAELTSHRFVADPFGPPGTRMYRTGDIARWNTAGELEFVGRADQQVKIRGFRIELGEVEAAVESAAEVARAAVIVREDQPGDMGVPPAGGWGRLVAYVTPAGDRGNLDLGALREAMHAALPEHMVPSAFVVLPRLPITANGKLDHKALPEPEFVAGSAGRAPHTPAEEVLCGLFAEVLGVPGVTVDDNFFDVGGHSLLATRLVSRIRSVFGVELQIRTLFEAPTVAALAERVTCGDNARSGVSAGPRPAEIPLSYAQNRLWFLDRLEGPHSAYNIPLVLRLSGPLDKDALRAAFGDMLARHESLRTVFPDVKGVPSQVVLDPEAAAIELPTSAISAEELPSALAACAAGAFHLAAELPLHVDLFSLGEEEHVLSVVVHHIAADGWSLGVLVRDLCTAYAARLRGGRPDWRPLPVQYADYTLWQRDVLGDDRDPYSTMARQLAFWRSELADLPSEIALPADRPRPAEADYRSDVVELRLPADLHRGLADLARRTGTTLFMTLQAGLASLLSVLGAGSDVVLGSPIAGRTDDALDDLIGFFVNTLVLRTDLSGDPTFRELLGRVRESDLASYAHQDVPFERLVEVLNPERSLSRHPLCQVLFSLQKKLDTTVDFPGLRAVAEPGARTRAKFDLSFEFSECADDTGAPGGVDAVVEFRTDLFDRSGVEVLGDRLVRLLRAVVAEPDVPVRAVDVLSMPERRRLLHEWNDTGCEVPTGSTLVDLLERAAAEHPDAVAVCDGPRSLTYRALHESANRWARELIARGAGPERVVALGMPRSAELIVALLAVLKSGAAYLPVDPGYPVERVALLLSDADPALLMSTAGVLAGWPQEVLGQVPTLALDDPATVESAAARSRTNPVDEDRPAPLRPENAAYVIYTSGSTGTPKGVVVEHRNAVNLAIWAAREIGAKALSRTLASTSLNFDVSVFEIFGPLTVGGRIDVVRDLLALAEREDGWSGSMISAVPSALAQLIGQDDVSASAGLVVLAGEALTGRAMADIRTAMPGARIANIYGPTEATVYATAWYSDGGPAEPLIGRPVSNTQVYVLDSSLRPVPAGVAGELYLAGAGLARGYLDRPALTAQRFVASPFGAPGSRLYRTGDVVRWTADGQLAYLGRSDEQVKVRGFRIETGEIESVIAEDPAVAQVVVIAQEDQHHHKQLVAYVVPAAGREADIPRLRELVADTLPGYMVPAAFVTLRRLPLNPNGKLNRGALPAPQFAGDREGRGPRTPQEQVLCGLFAEILELSSVGIDDSFFDLGGHSLIANRLVIRIQAVLGVDLAVRDLFEAPTVARLAELVARAGRARPRVAPMERPAELPVSFTQQRLWFLNRLEGPSPTYNLGVSLRFTGQIDRDALQEALHDVLVRHESLRTVFQDHDGVPVQRIVAPDRARLHIPVTELTEPELDATLTSAARRGFDLESELPVRAELFVLSPTEQVFLILVHHIVADGWSFASLVSDFSRAYTARRSAHAPEWTPLPVQYADYALWQREVLGDIEDPDSVLARQIDHWRSTLAGLPDQLDLPSDRPRPAVPSHGGGFVPITVPPEVHARLLEIARASGASLFMLMQAALGALLHRMGGGTDIPIGTSVAGRNDESLVDLIGFFVNTLVLRNDLSGDPTFRQLLGRVREADLSAYAHQEVPFELLVETLKPERSLSRHPLFQVLLNFENTPEMELGFSGVRTRLHPVNTEVAKFDLSFSLRDRYADDGAPAGVTGLLNYSSDLYDRGTAEDISARLSRLLESVAADPAQRISELDLLGEADRHRILALGVGEIREEVPPTFVERFQQQVAKTPDAVALLCRGEEVTYRELDERANRLAHHLIARGVGAEDWVAVALPRTPQLVVALVAVLKAGAAYLPLDPDYPPERIEYMIENASAMLLLTDGTVGAAVPHFDDLPRLLLDDADTVEALAGRPVTAPTDAERRYPVHPHHSAYVIYTSGSTGRPKGVLTEQHCLSDYLRWSTSGYPSASGAAVLHSPISFDLTVTALYTPLSVGGTVILATLDDGDPRTLADLERTPCTFLKATPSHLPLLEALPDAFSPGRELMLGGELLLGETLTEWRSRHPGAHLYNGYGPTETTVNCTQHVIRAGEPVGSGPLPIGRPMPNTWLYVLDESLRPVPMGVAGELYVAGEGIARGYLHRPTLTAERFAPNPFGPPGSRMYRTGDIVKWRPDGELYFLRRVDDQVKIRGFRVEIGEIENALLRRTGVAQAAVVLREDVPGDQRLVAYLVPDGPLDRAEVAREVAGDLPDYMVPAAYVVLDELPLSPNGKVDRRALPAPDHSTVGTAAGRAPRTPQEELLCGLFAQILGVPTVGVDDNFFDLGGHSLLATRLVSRVRSVLGTELPIRALFESPTVAALAGSLPGAPQGRKALTAAPRPALLPLSHGQRRLWFLNRLEGHSATYNLPIALELDGPVDVSALRSALGDVVARHESLRTIFPERDGTPYQVVLDPSVAAPEFTVLDVPPHELDGELRRIAGQGFDLTVELPLRAALLRTGEGESAFVVVMHHIVVDGWSTGPFGRDLATAYGARCAGTAPRWTPLPVQYPDYMLWQRSVLGDEDDPDSVAAQQTAYWREALAGLPDELSLPVDRPRPATPSYRGDWVTFRLEPRLHRDLAALAHRCGVSMFMVLQAGLSVLLHRLGAGTDIPLGTPIAGRTDEALDDLVGFFVNTLVLRNDLSGDPGFTELLDRVRETDLAAYAHQDVPFERLVDVLNPERVMARHPLFQVMVSLHNNPEADYDLPGVSARRRMLDLNTAKFDLNINLRELFDEGRTPAGIEAVAEYSTDLFDHDTVVGLAERFTHLLERLCAEPDRPVGDLDVLTPVERTRLLDDWNATNADFGPHSLVEAIEAAAARTPDRVAVVTADGETGYGELNARANRLARYLADRGAGPEVRVAVSLPRGTDLVTALLAVLKSGAAYIPLDPAYPAERVRHILTDGSPALVLTTSGLARELPVPAGAETVAVDDPALRARIAALPGTDLPGTARGDHPAYVIYTSGSTGHPKGVVVTRANIANFVRDMGERLPVTDADVLVAVTTVAFDIAGLELYVPLVAGARLVLAATEQVRDVDELAKLITGMGATLVQATPTLWQALVSSHPDALAGLRVLVGGEALPAGLAARLRELSAGVRNLYGPTETTVWSTTAELDDRPGAPVIGRPIANTRVYVLDARLAPVPAGVAGDLYLAGDGVARGYLDRPGLTGERFVADPFGPVGTRMYRTGDIARWNTAGELEFVGRADDQVKVRGFRIEPGEIEAVLATHPALAQVTVVAREDGEGNKRLVAYPVAAPGREVPAAAELREHAARVLPDHMVPAAFVALDALPLTPNGKVDRKLLPAPDFAVLVGDEQPRTPREEVLCEVFAEVLSLPSVGVRDSFFDLGGDSIVSIRLVGRARARGLRIKPEDVFVHRTVEGLASVATDVPDLVVESPDAGVGGVPLPPAAHALRERGGRVGAYHQSLLLDAPADLGVGRLRELVAVLTDRHDALRLLLDHQENGEDGARWSLQVRPTGTVDTTGWVTRVEVAGPDADDSAAVVSEHTGRAAEGLDPETGDIARFVWFDAGPGRQGRLLVVLHRLAVDGVSWRILRTELAACWRVLTGEAEAAPRPAGTSCRRWAQQLVAAAQDPERERELDGWKAALTAAEPRLTERPSRPGPDAPDVTGTLHRTLPAHRTGPLLDRVPAAFHCEVEDVLLTALALAVPHWRRRQLRDHLGGTSVLVDLEHDGREAFAEGQDLSRTLGRFASAHPVRLDAGAVDRSELTAGGTAVGNAVKAVKEQLRAVPDGGVGYGMLRYLNPRTAPVLAELPPPDIGFTHLGRFDGAAPGEWPVSAGPTERAPGAGHALELTTSVVDGPEGPCLTVACAWPGELFGEAAVRELVDDWFRALDAITTRSRAADAGGHTPSDLSLTGLDQGDIDVLEADGRYFSS</sequence>
<name>A0A5P2W804_9ACTN</name>
<dbReference type="GO" id="GO:0008610">
    <property type="term" value="P:lipid biosynthetic process"/>
    <property type="evidence" value="ECO:0007669"/>
    <property type="project" value="UniProtKB-ARBA"/>
</dbReference>
<keyword evidence="6" id="KW-0677">Repeat</keyword>
<dbReference type="PROSITE" id="PS00455">
    <property type="entry name" value="AMP_BINDING"/>
    <property type="match status" value="4"/>
</dbReference>
<dbReference type="NCBIfam" id="TIGR01720">
    <property type="entry name" value="NRPS-para261"/>
    <property type="match status" value="1"/>
</dbReference>
<dbReference type="SUPFAM" id="SSF52777">
    <property type="entry name" value="CoA-dependent acyltransferases"/>
    <property type="match status" value="10"/>
</dbReference>
<evidence type="ECO:0000256" key="5">
    <source>
        <dbReference type="ARBA" id="ARBA00022598"/>
    </source>
</evidence>
<dbReference type="GO" id="GO:0044550">
    <property type="term" value="P:secondary metabolite biosynthetic process"/>
    <property type="evidence" value="ECO:0007669"/>
    <property type="project" value="UniProtKB-ARBA"/>
</dbReference>
<dbReference type="InterPro" id="IPR001242">
    <property type="entry name" value="Condensation_dom"/>
</dbReference>
<dbReference type="PROSITE" id="PS50075">
    <property type="entry name" value="CARRIER"/>
    <property type="match status" value="4"/>
</dbReference>
<keyword evidence="4" id="KW-0597">Phosphoprotein</keyword>
<dbReference type="Gene3D" id="3.40.50.12780">
    <property type="entry name" value="N-terminal domain of ligase-like"/>
    <property type="match status" value="1"/>
</dbReference>
<dbReference type="GO" id="GO:0031177">
    <property type="term" value="F:phosphopantetheine binding"/>
    <property type="evidence" value="ECO:0007669"/>
    <property type="project" value="InterPro"/>
</dbReference>
<evidence type="ECO:0000256" key="4">
    <source>
        <dbReference type="ARBA" id="ARBA00022553"/>
    </source>
</evidence>
<dbReference type="KEGG" id="snq:CP978_29080"/>
<evidence type="ECO:0000313" key="8">
    <source>
        <dbReference type="EMBL" id="QEV42080.1"/>
    </source>
</evidence>
<dbReference type="Gene3D" id="3.30.300.30">
    <property type="match status" value="4"/>
</dbReference>
<dbReference type="SUPFAM" id="SSF47336">
    <property type="entry name" value="ACP-like"/>
    <property type="match status" value="4"/>
</dbReference>
<dbReference type="GO" id="GO:0016874">
    <property type="term" value="F:ligase activity"/>
    <property type="evidence" value="ECO:0007669"/>
    <property type="project" value="UniProtKB-KW"/>
</dbReference>
<dbReference type="Gene3D" id="2.30.38.10">
    <property type="entry name" value="Luciferase, Domain 3"/>
    <property type="match status" value="3"/>
</dbReference>
<dbReference type="Gene3D" id="3.40.50.980">
    <property type="match status" value="6"/>
</dbReference>
<dbReference type="InterPro" id="IPR010060">
    <property type="entry name" value="NRPS_synth"/>
</dbReference>
<dbReference type="RefSeq" id="WP_150478336.1">
    <property type="nucleotide sequence ID" value="NZ_CP023747.1"/>
</dbReference>
<dbReference type="EMBL" id="CP023747">
    <property type="protein sequence ID" value="QEV42080.1"/>
    <property type="molecule type" value="Genomic_DNA"/>
</dbReference>
<dbReference type="SMART" id="SM00823">
    <property type="entry name" value="PKS_PP"/>
    <property type="match status" value="4"/>
</dbReference>
<dbReference type="InterPro" id="IPR020845">
    <property type="entry name" value="AMP-binding_CS"/>
</dbReference>
<dbReference type="Gene3D" id="3.30.559.10">
    <property type="entry name" value="Chloramphenicol acetyltransferase-like domain"/>
    <property type="match status" value="5"/>
</dbReference>
<dbReference type="FunFam" id="3.40.50.12780:FF:000012">
    <property type="entry name" value="Non-ribosomal peptide synthetase"/>
    <property type="match status" value="4"/>
</dbReference>
<dbReference type="NCBIfam" id="TIGR01733">
    <property type="entry name" value="AA-adenyl-dom"/>
    <property type="match status" value="4"/>
</dbReference>
<dbReference type="Pfam" id="PF00550">
    <property type="entry name" value="PP-binding"/>
    <property type="match status" value="4"/>
</dbReference>
<keyword evidence="7" id="KW-0045">Antibiotic biosynthesis</keyword>
<dbReference type="CDD" id="cd19540">
    <property type="entry name" value="LCL_NRPS-like"/>
    <property type="match status" value="3"/>
</dbReference>
<dbReference type="GO" id="GO:0005829">
    <property type="term" value="C:cytosol"/>
    <property type="evidence" value="ECO:0007669"/>
    <property type="project" value="TreeGrafter"/>
</dbReference>
<proteinExistence type="inferred from homology"/>
<accession>A0A5P2W804</accession>
<dbReference type="InterPro" id="IPR020806">
    <property type="entry name" value="PKS_PP-bd"/>
</dbReference>
<dbReference type="InterPro" id="IPR036736">
    <property type="entry name" value="ACP-like_sf"/>
</dbReference>
<dbReference type="SUPFAM" id="SSF56801">
    <property type="entry name" value="Acetyl-CoA synthetase-like"/>
    <property type="match status" value="4"/>
</dbReference>
<dbReference type="InterPro" id="IPR042099">
    <property type="entry name" value="ANL_N_sf"/>
</dbReference>
<dbReference type="PANTHER" id="PTHR45527">
    <property type="entry name" value="NONRIBOSOMAL PEPTIDE SYNTHETASE"/>
    <property type="match status" value="1"/>
</dbReference>
<dbReference type="CDD" id="cd05930">
    <property type="entry name" value="A_NRPS"/>
    <property type="match status" value="2"/>
</dbReference>
<keyword evidence="5" id="KW-0436">Ligase</keyword>
<dbReference type="FunFam" id="3.40.50.980:FF:000002">
    <property type="entry name" value="Enterobactin synthetase component F"/>
    <property type="match status" value="1"/>
</dbReference>
<dbReference type="PROSITE" id="PS00012">
    <property type="entry name" value="PHOSPHOPANTETHEINE"/>
    <property type="match status" value="3"/>
</dbReference>
<comment type="similarity">
    <text evidence="2">Belongs to the ATP-dependent AMP-binding enzyme family.</text>
</comment>
<evidence type="ECO:0000256" key="7">
    <source>
        <dbReference type="ARBA" id="ARBA00023194"/>
    </source>
</evidence>
<dbReference type="InterPro" id="IPR009081">
    <property type="entry name" value="PP-bd_ACP"/>
</dbReference>
<dbReference type="NCBIfam" id="NF003417">
    <property type="entry name" value="PRK04813.1"/>
    <property type="match status" value="4"/>
</dbReference>
<dbReference type="FunFam" id="1.10.1200.10:FF:000005">
    <property type="entry name" value="Nonribosomal peptide synthetase 1"/>
    <property type="match status" value="1"/>
</dbReference>
<gene>
    <name evidence="8" type="ORF">CP978_29080</name>
</gene>
<dbReference type="PANTHER" id="PTHR45527:SF14">
    <property type="entry name" value="PLIPASTATIN SYNTHASE SUBUNIT B"/>
    <property type="match status" value="1"/>
</dbReference>
<dbReference type="FunFam" id="3.40.50.980:FF:000001">
    <property type="entry name" value="Non-ribosomal peptide synthetase"/>
    <property type="match status" value="4"/>
</dbReference>
<dbReference type="CDD" id="cd12116">
    <property type="entry name" value="A_NRPS_Ta1_like"/>
    <property type="match status" value="1"/>
</dbReference>
<evidence type="ECO:0000256" key="3">
    <source>
        <dbReference type="ARBA" id="ARBA00022450"/>
    </source>
</evidence>
<dbReference type="Pfam" id="PF00501">
    <property type="entry name" value="AMP-binding"/>
    <property type="match status" value="4"/>
</dbReference>
<dbReference type="InterPro" id="IPR006162">
    <property type="entry name" value="Ppantetheine_attach_site"/>
</dbReference>
<dbReference type="Pfam" id="PF13193">
    <property type="entry name" value="AMP-binding_C"/>
    <property type="match status" value="4"/>
</dbReference>
<dbReference type="FunFam" id="2.30.38.10:FF:000001">
    <property type="entry name" value="Non-ribosomal peptide synthetase PvdI"/>
    <property type="match status" value="3"/>
</dbReference>
<dbReference type="GO" id="GO:0017000">
    <property type="term" value="P:antibiotic biosynthetic process"/>
    <property type="evidence" value="ECO:0007669"/>
    <property type="project" value="UniProtKB-KW"/>
</dbReference>
<dbReference type="GO" id="GO:0043041">
    <property type="term" value="P:amino acid activation for nonribosomal peptide biosynthetic process"/>
    <property type="evidence" value="ECO:0007669"/>
    <property type="project" value="TreeGrafter"/>
</dbReference>
<dbReference type="FunFam" id="1.10.1200.10:FF:000016">
    <property type="entry name" value="Non-ribosomal peptide synthase"/>
    <property type="match status" value="3"/>
</dbReference>
<dbReference type="Gene3D" id="1.10.1200.10">
    <property type="entry name" value="ACP-like"/>
    <property type="match status" value="4"/>
</dbReference>